<evidence type="ECO:0000313" key="2">
    <source>
        <dbReference type="EMBL" id="KAK6167741.1"/>
    </source>
</evidence>
<organism evidence="2 3">
    <name type="scientific">Patella caerulea</name>
    <name type="common">Rayed Mediterranean limpet</name>
    <dbReference type="NCBI Taxonomy" id="87958"/>
    <lineage>
        <taxon>Eukaryota</taxon>
        <taxon>Metazoa</taxon>
        <taxon>Spiralia</taxon>
        <taxon>Lophotrochozoa</taxon>
        <taxon>Mollusca</taxon>
        <taxon>Gastropoda</taxon>
        <taxon>Patellogastropoda</taxon>
        <taxon>Patelloidea</taxon>
        <taxon>Patellidae</taxon>
        <taxon>Patella</taxon>
    </lineage>
</organism>
<name>A0AAN8GCV6_PATCE</name>
<sequence length="630" mass="71913">MKILLLVVILVQLCVCSAVQPSRSDVKNLVDKLYQKVLDSQVKKSAKFFPPFSWIKQKGVWESDVMLNLHGDFAFTILRDSFRIFDNNMFATSWITTCLIEAHKYGIAPKPDEATVTMALESINEYSNHNVPYNNSQMNFWPQVYNSTLKIWQSTPENLLDLFKLTDYFPGKTIEEILTFLGQKKVADTIKSLLADRAMFEDAFHIPSDFDDTFVNVGLGSLLASAKSELPSAFTTWQQHNTNLSSVIDAVTRYAYKPFSNDQRVNTIDPRTYYYMREFLEKAGGTDLALVPTWIQDTNEVRVLYAKGVAMPFNVNNVDCTVAANTIFGITSAVINGLLQGNIFSDVALQKVYLDTAAMIAFQIEHDFGGRVDLALTYYPSLFEFYWFVARTYNMLESQDFSSLPSELQQVYHMFKPVLKDHATTRVIKSAVLEDVDLLYFDDFLGDDDRSIFNKSKNDAEDRIFTTTMALNTLLTTWTVQAKDNTTLSWQKDKPANVITTVDKGINWLLRYALSDQYKPWNAFFSGSVKSLSDLPFFYPINRIEYFNGTRIPSFEHIPQDTIGDIVFGVEGFISEEKYQEMVKKIPTKERPSPEFAGFNKKGEYFPFWSSTPYTHATTMLVLAKYANIA</sequence>
<comment type="caution">
    <text evidence="2">The sequence shown here is derived from an EMBL/GenBank/DDBJ whole genome shotgun (WGS) entry which is preliminary data.</text>
</comment>
<feature type="signal peptide" evidence="1">
    <location>
        <begin position="1"/>
        <end position="18"/>
    </location>
</feature>
<evidence type="ECO:0000256" key="1">
    <source>
        <dbReference type="SAM" id="SignalP"/>
    </source>
</evidence>
<dbReference type="Proteomes" id="UP001347796">
    <property type="component" value="Unassembled WGS sequence"/>
</dbReference>
<reference evidence="2 3" key="1">
    <citation type="submission" date="2024-01" db="EMBL/GenBank/DDBJ databases">
        <title>The genome of the rayed Mediterranean limpet Patella caerulea (Linnaeus, 1758).</title>
        <authorList>
            <person name="Anh-Thu Weber A."/>
            <person name="Halstead-Nussloch G."/>
        </authorList>
    </citation>
    <scope>NUCLEOTIDE SEQUENCE [LARGE SCALE GENOMIC DNA]</scope>
    <source>
        <strain evidence="2">AATW-2023a</strain>
        <tissue evidence="2">Whole specimen</tissue>
    </source>
</reference>
<dbReference type="AlphaFoldDB" id="A0AAN8GCV6"/>
<accession>A0AAN8GCV6</accession>
<feature type="chain" id="PRO_5042820814" evidence="1">
    <location>
        <begin position="19"/>
        <end position="630"/>
    </location>
</feature>
<protein>
    <submittedName>
        <fullName evidence="2">Uncharacterized protein</fullName>
    </submittedName>
</protein>
<evidence type="ECO:0000313" key="3">
    <source>
        <dbReference type="Proteomes" id="UP001347796"/>
    </source>
</evidence>
<dbReference type="EMBL" id="JAZGQO010000018">
    <property type="protein sequence ID" value="KAK6167741.1"/>
    <property type="molecule type" value="Genomic_DNA"/>
</dbReference>
<keyword evidence="3" id="KW-1185">Reference proteome</keyword>
<gene>
    <name evidence="2" type="ORF">SNE40_021702</name>
</gene>
<keyword evidence="1" id="KW-0732">Signal</keyword>
<proteinExistence type="predicted"/>